<keyword evidence="2" id="KW-0378">Hydrolase</keyword>
<protein>
    <submittedName>
        <fullName evidence="2">SGNH/GDSL hydrolase family protein</fullName>
    </submittedName>
</protein>
<keyword evidence="3" id="KW-1185">Reference proteome</keyword>
<feature type="domain" description="SGNH hydrolase-type esterase" evidence="1">
    <location>
        <begin position="67"/>
        <end position="229"/>
    </location>
</feature>
<name>A0ABW5MFJ6_9SPHI</name>
<dbReference type="RefSeq" id="WP_379074869.1">
    <property type="nucleotide sequence ID" value="NZ_JBHULL010000003.1"/>
</dbReference>
<dbReference type="Proteomes" id="UP001597461">
    <property type="component" value="Unassembled WGS sequence"/>
</dbReference>
<gene>
    <name evidence="2" type="ORF">ACFSR6_03280</name>
</gene>
<dbReference type="InterPro" id="IPR036514">
    <property type="entry name" value="SGNH_hydro_sf"/>
</dbReference>
<dbReference type="SUPFAM" id="SSF52266">
    <property type="entry name" value="SGNH hydrolase"/>
    <property type="match status" value="1"/>
</dbReference>
<evidence type="ECO:0000313" key="3">
    <source>
        <dbReference type="Proteomes" id="UP001597461"/>
    </source>
</evidence>
<dbReference type="InterPro" id="IPR013830">
    <property type="entry name" value="SGNH_hydro"/>
</dbReference>
<evidence type="ECO:0000313" key="2">
    <source>
        <dbReference type="EMBL" id="MFD2581496.1"/>
    </source>
</evidence>
<dbReference type="CDD" id="cd00229">
    <property type="entry name" value="SGNH_hydrolase"/>
    <property type="match status" value="1"/>
</dbReference>
<accession>A0ABW5MFJ6</accession>
<sequence>MKNRYLKLSDLPLPSAGVSDLKPKKIVFGKADGEITQDDDFEFDDDTKTLKIEVELQADNTGSIVIMGDSIGFGVGATSNAVRFSTIIADYLGLTEVNKAYPGATVTDQGLEIPNKTEQLKKLIAEFGMNDYRLPDATTTKFENDYRAFIQSAITAGWNSNDITVLSIPASQYTLDAPTLAKVRGFNEIISDLATEFGLNYADVFEPLLFNGGEAYSADGTHPNDDGHREIALYTLAKIQPVYLIEAQGVVTSKIIEGLLRHKGRNLHNQNTFNLVGIDKKGNIGVVNTIPDGTRASGKLVLDGLLQQKNATVPDGSNKLDIVLALGGSIKQAYSKAVYNEIIPSSIQGHMEFRCHYENGNIIFYSVDGASEIMRILPNGNLMPGKDIVQSFGTSIGSEYTGNIGTRGYLKLFSNTNETVISNHFSSGKFKIRMSGGVSSNDDADLRDVLMVDSFGRVNLVDDGNYNEYASAKLSVNSTTSGFLPPRMTSAERDAMSNIRAIEVVTVGSGYTSATISITGGGGTGATANAILSGGTITSIEITNNGFGYTSVPTVTVTGDGTGLTMEARLNIVEGLEIYNLTTHRKNIYDGTGWKQPVMENAD</sequence>
<dbReference type="InterPro" id="IPR051532">
    <property type="entry name" value="Ester_Hydrolysis_Enzymes"/>
</dbReference>
<dbReference type="GO" id="GO:0016787">
    <property type="term" value="F:hydrolase activity"/>
    <property type="evidence" value="ECO:0007669"/>
    <property type="project" value="UniProtKB-KW"/>
</dbReference>
<reference evidence="3" key="1">
    <citation type="journal article" date="2019" name="Int. J. Syst. Evol. Microbiol.">
        <title>The Global Catalogue of Microorganisms (GCM) 10K type strain sequencing project: providing services to taxonomists for standard genome sequencing and annotation.</title>
        <authorList>
            <consortium name="The Broad Institute Genomics Platform"/>
            <consortium name="The Broad Institute Genome Sequencing Center for Infectious Disease"/>
            <person name="Wu L."/>
            <person name="Ma J."/>
        </authorList>
    </citation>
    <scope>NUCLEOTIDE SEQUENCE [LARGE SCALE GENOMIC DNA]</scope>
    <source>
        <strain evidence="3">KCTC 42866</strain>
    </source>
</reference>
<dbReference type="Pfam" id="PF13472">
    <property type="entry name" value="Lipase_GDSL_2"/>
    <property type="match status" value="1"/>
</dbReference>
<proteinExistence type="predicted"/>
<organism evidence="2 3">
    <name type="scientific">Pedobacter vanadiisoli</name>
    <dbReference type="NCBI Taxonomy" id="1761975"/>
    <lineage>
        <taxon>Bacteria</taxon>
        <taxon>Pseudomonadati</taxon>
        <taxon>Bacteroidota</taxon>
        <taxon>Sphingobacteriia</taxon>
        <taxon>Sphingobacteriales</taxon>
        <taxon>Sphingobacteriaceae</taxon>
        <taxon>Pedobacter</taxon>
    </lineage>
</organism>
<dbReference type="PANTHER" id="PTHR30383">
    <property type="entry name" value="THIOESTERASE 1/PROTEASE 1/LYSOPHOSPHOLIPASE L1"/>
    <property type="match status" value="1"/>
</dbReference>
<comment type="caution">
    <text evidence="2">The sequence shown here is derived from an EMBL/GenBank/DDBJ whole genome shotgun (WGS) entry which is preliminary data.</text>
</comment>
<dbReference type="Gene3D" id="3.40.50.1110">
    <property type="entry name" value="SGNH hydrolase"/>
    <property type="match status" value="1"/>
</dbReference>
<dbReference type="EMBL" id="JBHULL010000003">
    <property type="protein sequence ID" value="MFD2581496.1"/>
    <property type="molecule type" value="Genomic_DNA"/>
</dbReference>
<evidence type="ECO:0000259" key="1">
    <source>
        <dbReference type="Pfam" id="PF13472"/>
    </source>
</evidence>